<protein>
    <submittedName>
        <fullName evidence="1">Uncharacterized protein</fullName>
    </submittedName>
</protein>
<accession>X1GBM9</accession>
<organism evidence="1">
    <name type="scientific">marine sediment metagenome</name>
    <dbReference type="NCBI Taxonomy" id="412755"/>
    <lineage>
        <taxon>unclassified sequences</taxon>
        <taxon>metagenomes</taxon>
        <taxon>ecological metagenomes</taxon>
    </lineage>
</organism>
<gene>
    <name evidence="1" type="ORF">S03H2_28153</name>
</gene>
<sequence>MKQQPLILKYAEYINESEPTTVYDEDLNLNVVTKDKKKIPFSVLDNELWAQITKTCAIRERDD</sequence>
<evidence type="ECO:0000313" key="1">
    <source>
        <dbReference type="EMBL" id="GAH54617.1"/>
    </source>
</evidence>
<dbReference type="EMBL" id="BARU01016958">
    <property type="protein sequence ID" value="GAH54617.1"/>
    <property type="molecule type" value="Genomic_DNA"/>
</dbReference>
<name>X1GBM9_9ZZZZ</name>
<reference evidence="1" key="1">
    <citation type="journal article" date="2014" name="Front. Microbiol.">
        <title>High frequency of phylogenetically diverse reductive dehalogenase-homologous genes in deep subseafloor sedimentary metagenomes.</title>
        <authorList>
            <person name="Kawai M."/>
            <person name="Futagami T."/>
            <person name="Toyoda A."/>
            <person name="Takaki Y."/>
            <person name="Nishi S."/>
            <person name="Hori S."/>
            <person name="Arai W."/>
            <person name="Tsubouchi T."/>
            <person name="Morono Y."/>
            <person name="Uchiyama I."/>
            <person name="Ito T."/>
            <person name="Fujiyama A."/>
            <person name="Inagaki F."/>
            <person name="Takami H."/>
        </authorList>
    </citation>
    <scope>NUCLEOTIDE SEQUENCE</scope>
    <source>
        <strain evidence="1">Expedition CK06-06</strain>
    </source>
</reference>
<dbReference type="AlphaFoldDB" id="X1GBM9"/>
<proteinExistence type="predicted"/>
<comment type="caution">
    <text evidence="1">The sequence shown here is derived from an EMBL/GenBank/DDBJ whole genome shotgun (WGS) entry which is preliminary data.</text>
</comment>